<dbReference type="PRINTS" id="PR00080">
    <property type="entry name" value="SDRFAMILY"/>
</dbReference>
<feature type="transmembrane region" description="Helical" evidence="8">
    <location>
        <begin position="36"/>
        <end position="55"/>
    </location>
</feature>
<evidence type="ECO:0000256" key="3">
    <source>
        <dbReference type="ARBA" id="ARBA00022448"/>
    </source>
</evidence>
<dbReference type="InterPro" id="IPR002347">
    <property type="entry name" value="SDR_fam"/>
</dbReference>
<dbReference type="Pfam" id="PF00083">
    <property type="entry name" value="Sugar_tr"/>
    <property type="match status" value="1"/>
</dbReference>
<evidence type="ECO:0000256" key="6">
    <source>
        <dbReference type="ARBA" id="ARBA00022989"/>
    </source>
</evidence>
<feature type="transmembrane region" description="Helical" evidence="8">
    <location>
        <begin position="135"/>
        <end position="157"/>
    </location>
</feature>
<feature type="transmembrane region" description="Helical" evidence="8">
    <location>
        <begin position="357"/>
        <end position="380"/>
    </location>
</feature>
<feature type="transmembrane region" description="Helical" evidence="8">
    <location>
        <begin position="392"/>
        <end position="416"/>
    </location>
</feature>
<proteinExistence type="inferred from homology"/>
<dbReference type="SUPFAM" id="SSF51735">
    <property type="entry name" value="NAD(P)-binding Rossmann-fold domains"/>
    <property type="match status" value="1"/>
</dbReference>
<evidence type="ECO:0000256" key="5">
    <source>
        <dbReference type="ARBA" id="ARBA00022857"/>
    </source>
</evidence>
<gene>
    <name evidence="10" type="ORF">FALBO_16209</name>
</gene>
<dbReference type="PRINTS" id="PR00081">
    <property type="entry name" value="GDHRDH"/>
</dbReference>
<dbReference type="Gene3D" id="1.20.1250.20">
    <property type="entry name" value="MFS general substrate transporter like domains"/>
    <property type="match status" value="1"/>
</dbReference>
<dbReference type="EMBL" id="JAADYS010002985">
    <property type="protein sequence ID" value="KAF4452243.1"/>
    <property type="molecule type" value="Genomic_DNA"/>
</dbReference>
<dbReference type="Pfam" id="PF13561">
    <property type="entry name" value="adh_short_C2"/>
    <property type="match status" value="1"/>
</dbReference>
<protein>
    <submittedName>
        <fullName evidence="10">Glucose transporter</fullName>
    </submittedName>
</protein>
<dbReference type="GO" id="GO:0005351">
    <property type="term" value="F:carbohydrate:proton symporter activity"/>
    <property type="evidence" value="ECO:0007669"/>
    <property type="project" value="TreeGrafter"/>
</dbReference>
<sequence length="834" mass="90849">MGLFKKDNPAAEASVGAELAAVLPQNPRPWWQTPHLVKLNLLLLVPLLSSGAIGYDGSMMNGLQTLPQWREYFDHPQGAILGLMNAIYPAGKIVALFIVTLISVRFGRKRTMIIGAVTCVALPFLQGMAKNIPTFVVARALLGFFTSFLSQPSPILITELAYPTHRGKLTALYNTSFYLGGIIAAWCTFSTFKYQSNWSWRLPSILQGLMPLIQVLALYFLPESPRWLVAHGKIAEARKILVKYHAGGDESSPLVDFELVEIETALTIEADLSQTSWLELFRTPANRKRTLIAFIVGWFAQWNGVGLISYYLFLILNTIGITNAKDQTLINGLLNVSNWCASVFVGALMVDRLGRRTLFLISTGGMLLFYIIWTSLTATFVKTGDPVTGKAVVAFVFITYLCYAIAWVPWLQAYTVEISPYTLRGRGLSFLYLSSFCGLVLANQVNPIAMEKIGWKYYIVFCCVLACLLGIIYFVFPETKGHTLEEIREVFEGGQILTNTGKVASLEDAQQDKRPEKSEAVDHPLGTFIIVASTYHFNADPGLPGQWAYKSVLSVGAHGKLKFILEYLDPVRKQLEMNGLSGLRVIIAGGASGVGAVTAKLLGSHGAKVIVGDINAVGAKKVADEITASGGTAIPAEFNLGEEDSIKALINDGAEKLGGLDGLVNVGAILHPNHLAKDVGIDEMDAGIWLTTLNINLIGYALTAKYALPHFKSNKSGSIVNISAAAAFLGEAMVPAYAASKAGIHTLTRHIARTWGPQNIRANALALGLTNTELFAEAYKTSTDLRNKVESQIPLRRPGEPEEVASTILYLLSREGAYVTGQVWSVNRGLALRE</sequence>
<feature type="transmembrane region" description="Helical" evidence="8">
    <location>
        <begin position="291"/>
        <end position="316"/>
    </location>
</feature>
<name>A0A8H4KM71_9HYPO</name>
<dbReference type="SUPFAM" id="SSF103473">
    <property type="entry name" value="MFS general substrate transporter"/>
    <property type="match status" value="1"/>
</dbReference>
<comment type="similarity">
    <text evidence="2">Belongs to the major facilitator superfamily. Sugar transporter (TC 2.A.1.1) family.</text>
</comment>
<reference evidence="10 11" key="1">
    <citation type="submission" date="2020-01" db="EMBL/GenBank/DDBJ databases">
        <title>Identification and distribution of gene clusters putatively required for synthesis of sphingolipid metabolism inhibitors in phylogenetically diverse species of the filamentous fungus Fusarium.</title>
        <authorList>
            <person name="Kim H.-S."/>
            <person name="Busman M."/>
            <person name="Brown D.W."/>
            <person name="Divon H."/>
            <person name="Uhlig S."/>
            <person name="Proctor R.H."/>
        </authorList>
    </citation>
    <scope>NUCLEOTIDE SEQUENCE [LARGE SCALE GENOMIC DNA]</scope>
    <source>
        <strain evidence="10 11">NRRL 20459</strain>
    </source>
</reference>
<dbReference type="InterPro" id="IPR050360">
    <property type="entry name" value="MFS_Sugar_Transporters"/>
</dbReference>
<dbReference type="OrthoDB" id="6133115at2759"/>
<dbReference type="FunFam" id="1.20.1250.20:FF:000117">
    <property type="entry name" value="MFS hexose transporter"/>
    <property type="match status" value="1"/>
</dbReference>
<dbReference type="InterPro" id="IPR020904">
    <property type="entry name" value="Sc_DH/Rdtase_CS"/>
</dbReference>
<evidence type="ECO:0000256" key="7">
    <source>
        <dbReference type="ARBA" id="ARBA00023136"/>
    </source>
</evidence>
<dbReference type="PROSITE" id="PS00216">
    <property type="entry name" value="SUGAR_TRANSPORT_1"/>
    <property type="match status" value="1"/>
</dbReference>
<evidence type="ECO:0000259" key="9">
    <source>
        <dbReference type="PROSITE" id="PS50850"/>
    </source>
</evidence>
<keyword evidence="7 8" id="KW-0472">Membrane</keyword>
<keyword evidence="6 8" id="KW-1133">Transmembrane helix</keyword>
<feature type="domain" description="Major facilitator superfamily (MFS) profile" evidence="9">
    <location>
        <begin position="42"/>
        <end position="480"/>
    </location>
</feature>
<dbReference type="Proteomes" id="UP000554235">
    <property type="component" value="Unassembled WGS sequence"/>
</dbReference>
<evidence type="ECO:0000313" key="11">
    <source>
        <dbReference type="Proteomes" id="UP000554235"/>
    </source>
</evidence>
<dbReference type="InterPro" id="IPR005829">
    <property type="entry name" value="Sugar_transporter_CS"/>
</dbReference>
<dbReference type="PANTHER" id="PTHR48022:SF3">
    <property type="entry name" value="HEXOSE TRANSPORTER PROTEIN (AFU_ORTHOLOGUE AFUA_8G04480)-RELATED"/>
    <property type="match status" value="1"/>
</dbReference>
<feature type="transmembrane region" description="Helical" evidence="8">
    <location>
        <begin position="169"/>
        <end position="192"/>
    </location>
</feature>
<comment type="subcellular location">
    <subcellularLocation>
        <location evidence="1">Membrane</location>
        <topology evidence="1">Multi-pass membrane protein</topology>
    </subcellularLocation>
</comment>
<keyword evidence="10" id="KW-0762">Sugar transport</keyword>
<dbReference type="GO" id="GO:0016020">
    <property type="term" value="C:membrane"/>
    <property type="evidence" value="ECO:0007669"/>
    <property type="project" value="UniProtKB-SubCell"/>
</dbReference>
<evidence type="ECO:0000256" key="1">
    <source>
        <dbReference type="ARBA" id="ARBA00004141"/>
    </source>
</evidence>
<evidence type="ECO:0000256" key="2">
    <source>
        <dbReference type="ARBA" id="ARBA00010992"/>
    </source>
</evidence>
<organism evidence="10 11">
    <name type="scientific">Fusarium albosuccineum</name>
    <dbReference type="NCBI Taxonomy" id="1237068"/>
    <lineage>
        <taxon>Eukaryota</taxon>
        <taxon>Fungi</taxon>
        <taxon>Dikarya</taxon>
        <taxon>Ascomycota</taxon>
        <taxon>Pezizomycotina</taxon>
        <taxon>Sordariomycetes</taxon>
        <taxon>Hypocreomycetidae</taxon>
        <taxon>Hypocreales</taxon>
        <taxon>Nectriaceae</taxon>
        <taxon>Fusarium</taxon>
        <taxon>Fusarium decemcellulare species complex</taxon>
    </lineage>
</organism>
<dbReference type="PANTHER" id="PTHR48022">
    <property type="entry name" value="PLASTIDIC GLUCOSE TRANSPORTER 4"/>
    <property type="match status" value="1"/>
</dbReference>
<dbReference type="NCBIfam" id="TIGR00879">
    <property type="entry name" value="SP"/>
    <property type="match status" value="1"/>
</dbReference>
<comment type="caution">
    <text evidence="10">The sequence shown here is derived from an EMBL/GenBank/DDBJ whole genome shotgun (WGS) entry which is preliminary data.</text>
</comment>
<keyword evidence="4 8" id="KW-0812">Transmembrane</keyword>
<dbReference type="InterPro" id="IPR020846">
    <property type="entry name" value="MFS_dom"/>
</dbReference>
<dbReference type="InterPro" id="IPR005828">
    <property type="entry name" value="MFS_sugar_transport-like"/>
</dbReference>
<dbReference type="Gene3D" id="3.40.50.720">
    <property type="entry name" value="NAD(P)-binding Rossmann-like Domain"/>
    <property type="match status" value="1"/>
</dbReference>
<feature type="transmembrane region" description="Helical" evidence="8">
    <location>
        <begin position="79"/>
        <end position="104"/>
    </location>
</feature>
<dbReference type="FunFam" id="3.40.50.720:FF:000084">
    <property type="entry name" value="Short-chain dehydrogenase reductase"/>
    <property type="match status" value="1"/>
</dbReference>
<dbReference type="PROSITE" id="PS00061">
    <property type="entry name" value="ADH_SHORT"/>
    <property type="match status" value="1"/>
</dbReference>
<keyword evidence="11" id="KW-1185">Reference proteome</keyword>
<evidence type="ECO:0000313" key="10">
    <source>
        <dbReference type="EMBL" id="KAF4452243.1"/>
    </source>
</evidence>
<keyword evidence="3" id="KW-0813">Transport</keyword>
<dbReference type="InterPro" id="IPR003663">
    <property type="entry name" value="Sugar/inositol_transpt"/>
</dbReference>
<accession>A0A8H4KM71</accession>
<evidence type="ECO:0000256" key="8">
    <source>
        <dbReference type="SAM" id="Phobius"/>
    </source>
</evidence>
<dbReference type="CDD" id="cd05233">
    <property type="entry name" value="SDR_c"/>
    <property type="match status" value="1"/>
</dbReference>
<keyword evidence="5" id="KW-0521">NADP</keyword>
<evidence type="ECO:0000256" key="4">
    <source>
        <dbReference type="ARBA" id="ARBA00022692"/>
    </source>
</evidence>
<feature type="transmembrane region" description="Helical" evidence="8">
    <location>
        <begin position="457"/>
        <end position="476"/>
    </location>
</feature>
<dbReference type="PROSITE" id="PS50850">
    <property type="entry name" value="MFS"/>
    <property type="match status" value="1"/>
</dbReference>
<dbReference type="InterPro" id="IPR036291">
    <property type="entry name" value="NAD(P)-bd_dom_sf"/>
</dbReference>
<dbReference type="AlphaFoldDB" id="A0A8H4KM71"/>
<dbReference type="InterPro" id="IPR036259">
    <property type="entry name" value="MFS_trans_sf"/>
</dbReference>
<feature type="transmembrane region" description="Helical" evidence="8">
    <location>
        <begin position="328"/>
        <end position="350"/>
    </location>
</feature>